<evidence type="ECO:0000313" key="2">
    <source>
        <dbReference type="Proteomes" id="UP000250245"/>
    </source>
</evidence>
<dbReference type="EMBL" id="UASJ01000001">
    <property type="protein sequence ID" value="SQB65496.1"/>
    <property type="molecule type" value="Genomic_DNA"/>
</dbReference>
<dbReference type="Proteomes" id="UP000250245">
    <property type="component" value="Unassembled WGS sequence"/>
</dbReference>
<proteinExistence type="predicted"/>
<dbReference type="AlphaFoldDB" id="A0A2X2YM39"/>
<reference evidence="1 2" key="1">
    <citation type="submission" date="2018-06" db="EMBL/GenBank/DDBJ databases">
        <authorList>
            <consortium name="Pathogen Informatics"/>
            <person name="Doyle S."/>
        </authorList>
    </citation>
    <scope>NUCLEOTIDE SEQUENCE [LARGE SCALE GENOMIC DNA]</scope>
    <source>
        <strain evidence="1 2">NCTC11820</strain>
    </source>
</reference>
<sequence length="131" mass="13803">MTFLNGGKLFRLSWESSLAQVGFTTYFPVFHRFLGFLHQGGSGAGGIVAVHGRGRSEFRGIPPKAVPEGMVIRVFTRVPVSTAGMVGDGYSVVSRKGTWAARSRAAVRSAIVSSPCSLAGVDLAELNVSSS</sequence>
<name>A0A2X2YM39_9ACTO</name>
<accession>A0A2X2YM39</accession>
<evidence type="ECO:0000313" key="1">
    <source>
        <dbReference type="EMBL" id="SQB65496.1"/>
    </source>
</evidence>
<protein>
    <submittedName>
        <fullName evidence="1">Uncharacterized protein</fullName>
    </submittedName>
</protein>
<organism evidence="1 2">
    <name type="scientific">Mobiluncus curtisii</name>
    <dbReference type="NCBI Taxonomy" id="2051"/>
    <lineage>
        <taxon>Bacteria</taxon>
        <taxon>Bacillati</taxon>
        <taxon>Actinomycetota</taxon>
        <taxon>Actinomycetes</taxon>
        <taxon>Actinomycetales</taxon>
        <taxon>Actinomycetaceae</taxon>
        <taxon>Mobiluncus</taxon>
    </lineage>
</organism>
<gene>
    <name evidence="1" type="ORF">NCTC11820_01563</name>
</gene>